<comment type="caution">
    <text evidence="2">The sequence shown here is derived from an EMBL/GenBank/DDBJ whole genome shotgun (WGS) entry which is preliminary data.</text>
</comment>
<dbReference type="AlphaFoldDB" id="A0A932MQF0"/>
<dbReference type="PANTHER" id="PTHR11895:SF176">
    <property type="entry name" value="AMIDASE AMID-RELATED"/>
    <property type="match status" value="1"/>
</dbReference>
<gene>
    <name evidence="2" type="ORF">HYZ11_10570</name>
</gene>
<dbReference type="Proteomes" id="UP000782312">
    <property type="component" value="Unassembled WGS sequence"/>
</dbReference>
<protein>
    <submittedName>
        <fullName evidence="2">Amidase</fullName>
    </submittedName>
</protein>
<dbReference type="SUPFAM" id="SSF75304">
    <property type="entry name" value="Amidase signature (AS) enzymes"/>
    <property type="match status" value="1"/>
</dbReference>
<dbReference type="Gene3D" id="3.90.1300.10">
    <property type="entry name" value="Amidase signature (AS) domain"/>
    <property type="match status" value="1"/>
</dbReference>
<accession>A0A932MQF0</accession>
<dbReference type="InterPro" id="IPR000120">
    <property type="entry name" value="Amidase"/>
</dbReference>
<dbReference type="EMBL" id="JACPUR010000023">
    <property type="protein sequence ID" value="MBI3128036.1"/>
    <property type="molecule type" value="Genomic_DNA"/>
</dbReference>
<proteinExistence type="predicted"/>
<dbReference type="GO" id="GO:0003824">
    <property type="term" value="F:catalytic activity"/>
    <property type="evidence" value="ECO:0007669"/>
    <property type="project" value="InterPro"/>
</dbReference>
<reference evidence="2" key="1">
    <citation type="submission" date="2020-07" db="EMBL/GenBank/DDBJ databases">
        <title>Huge and variable diversity of episymbiotic CPR bacteria and DPANN archaea in groundwater ecosystems.</title>
        <authorList>
            <person name="He C.Y."/>
            <person name="Keren R."/>
            <person name="Whittaker M."/>
            <person name="Farag I.F."/>
            <person name="Doudna J."/>
            <person name="Cate J.H.D."/>
            <person name="Banfield J.F."/>
        </authorList>
    </citation>
    <scope>NUCLEOTIDE SEQUENCE</scope>
    <source>
        <strain evidence="2">NC_groundwater_763_Ag_S-0.2um_68_21</strain>
    </source>
</reference>
<organism evidence="2 3">
    <name type="scientific">Tectimicrobiota bacterium</name>
    <dbReference type="NCBI Taxonomy" id="2528274"/>
    <lineage>
        <taxon>Bacteria</taxon>
        <taxon>Pseudomonadati</taxon>
        <taxon>Nitrospinota/Tectimicrobiota group</taxon>
        <taxon>Candidatus Tectimicrobiota</taxon>
    </lineage>
</organism>
<evidence type="ECO:0000259" key="1">
    <source>
        <dbReference type="Pfam" id="PF01425"/>
    </source>
</evidence>
<evidence type="ECO:0000313" key="2">
    <source>
        <dbReference type="EMBL" id="MBI3128036.1"/>
    </source>
</evidence>
<dbReference type="InterPro" id="IPR036928">
    <property type="entry name" value="AS_sf"/>
</dbReference>
<dbReference type="InterPro" id="IPR023631">
    <property type="entry name" value="Amidase_dom"/>
</dbReference>
<sequence>MTADPTHLPAAEIARRVRKGELSAASAAEAFLARAGCLGPKLNTWIRLDPEGARRAARAVDEAVAAKKDPGPLAGVPVGIKDLVDMAGLPTTAGSRIDRDRIAKEDATLVRRLRGAGAVILGKLNLHEYAYGPTGHNIHYGDMKNPWDPSRVTGGSSGGSGNAVATGQAAFAIGSDTGGSIRIPASLCGVVGHKPTFGLVSKAGCVPLSWSLDTVGPLARTAEDCALAMSVLAGHDPADPCSMDGKPLRFLEGLGEPLKGLRIGHARRYYADSDPEVAEAVERLAEALAEAGARVEEVEIPDQEPAKDATAIVLMCEAAAYHEKNIRDRPGDYDPRVVERLRPGLLVRAAEYLQAQRFRGEWAARVMREAFGRSDFLLAASTPIPAPPIAEDTVTLRGGKQAVRGLLTSLTRMWNFFGGPAVSFPAGFSRGGLPIGAQLMGAPFSDARLLAVLHQLERMGVAETKRAPFEGERR</sequence>
<evidence type="ECO:0000313" key="3">
    <source>
        <dbReference type="Proteomes" id="UP000782312"/>
    </source>
</evidence>
<name>A0A932MQF0_UNCTE</name>
<feature type="domain" description="Amidase" evidence="1">
    <location>
        <begin position="28"/>
        <end position="450"/>
    </location>
</feature>
<dbReference type="Pfam" id="PF01425">
    <property type="entry name" value="Amidase"/>
    <property type="match status" value="1"/>
</dbReference>
<dbReference type="PANTHER" id="PTHR11895">
    <property type="entry name" value="TRANSAMIDASE"/>
    <property type="match status" value="1"/>
</dbReference>